<dbReference type="PANTHER" id="PTHR36926:SF1">
    <property type="entry name" value="COLICIN V PRODUCTION PROTEIN"/>
    <property type="match status" value="1"/>
</dbReference>
<dbReference type="RefSeq" id="WP_182121475.1">
    <property type="nucleotide sequence ID" value="NZ_CP059567.1"/>
</dbReference>
<evidence type="ECO:0000256" key="1">
    <source>
        <dbReference type="ARBA" id="ARBA00004141"/>
    </source>
</evidence>
<reference evidence="6 7" key="1">
    <citation type="submission" date="2020-07" db="EMBL/GenBank/DDBJ databases">
        <title>Genomic diversity of species in the Neisseriaceae family.</title>
        <authorList>
            <person name="Vincent A.T."/>
            <person name="Bernet E."/>
            <person name="Veyrier F.J."/>
        </authorList>
    </citation>
    <scope>NUCLEOTIDE SEQUENCE [LARGE SCALE GENOMIC DNA]</scope>
    <source>
        <strain evidence="6 7">DSM 22244</strain>
    </source>
</reference>
<keyword evidence="4 5" id="KW-0472">Membrane</keyword>
<name>A0A7D7NA95_9NEIS</name>
<evidence type="ECO:0000256" key="2">
    <source>
        <dbReference type="ARBA" id="ARBA00022692"/>
    </source>
</evidence>
<organism evidence="6 7">
    <name type="scientific">Neisseria shayeganii</name>
    <dbReference type="NCBI Taxonomy" id="607712"/>
    <lineage>
        <taxon>Bacteria</taxon>
        <taxon>Pseudomonadati</taxon>
        <taxon>Pseudomonadota</taxon>
        <taxon>Betaproteobacteria</taxon>
        <taxon>Neisseriales</taxon>
        <taxon>Neisseriaceae</taxon>
        <taxon>Neisseria</taxon>
    </lineage>
</organism>
<dbReference type="Pfam" id="PF02674">
    <property type="entry name" value="Colicin_V"/>
    <property type="match status" value="1"/>
</dbReference>
<dbReference type="InterPro" id="IPR052719">
    <property type="entry name" value="CvpA-like"/>
</dbReference>
<evidence type="ECO:0000256" key="5">
    <source>
        <dbReference type="SAM" id="Phobius"/>
    </source>
</evidence>
<gene>
    <name evidence="6" type="ORF">H3L94_07275</name>
</gene>
<dbReference type="Proteomes" id="UP000514752">
    <property type="component" value="Chromosome"/>
</dbReference>
<evidence type="ECO:0000256" key="4">
    <source>
        <dbReference type="ARBA" id="ARBA00023136"/>
    </source>
</evidence>
<dbReference type="GO" id="GO:0009403">
    <property type="term" value="P:toxin biosynthetic process"/>
    <property type="evidence" value="ECO:0007669"/>
    <property type="project" value="InterPro"/>
</dbReference>
<sequence length="168" mass="17743">MTLFDYLALGTVAAFTLISLFRGVLHELVGLLSWVAAFIAARFLAVPVADTGLRSIEPPALAVVAAFILVFLAVRLGMMLLQSVLSAAVRAVGLDGANRLLGAAFGALKGVLAVTVAVLACAFTELPQSPEWRDSQTAFVFEGLASLAVPYLPPFVAEQIHYQPLSTE</sequence>
<comment type="subcellular location">
    <subcellularLocation>
        <location evidence="1">Membrane</location>
        <topology evidence="1">Multi-pass membrane protein</topology>
    </subcellularLocation>
</comment>
<keyword evidence="3 5" id="KW-1133">Transmembrane helix</keyword>
<feature type="transmembrane region" description="Helical" evidence="5">
    <location>
        <begin position="101"/>
        <end position="123"/>
    </location>
</feature>
<proteinExistence type="predicted"/>
<dbReference type="EMBL" id="CP059567">
    <property type="protein sequence ID" value="QMT39675.1"/>
    <property type="molecule type" value="Genomic_DNA"/>
</dbReference>
<keyword evidence="2 5" id="KW-0812">Transmembrane</keyword>
<accession>A0A7D7NA95</accession>
<dbReference type="InterPro" id="IPR003825">
    <property type="entry name" value="Colicin-V_CvpA"/>
</dbReference>
<feature type="transmembrane region" description="Helical" evidence="5">
    <location>
        <begin position="31"/>
        <end position="49"/>
    </location>
</feature>
<feature type="transmembrane region" description="Helical" evidence="5">
    <location>
        <begin position="61"/>
        <end position="81"/>
    </location>
</feature>
<evidence type="ECO:0000313" key="7">
    <source>
        <dbReference type="Proteomes" id="UP000514752"/>
    </source>
</evidence>
<protein>
    <submittedName>
        <fullName evidence="6">CvpA family protein</fullName>
    </submittedName>
</protein>
<evidence type="ECO:0000256" key="3">
    <source>
        <dbReference type="ARBA" id="ARBA00022989"/>
    </source>
</evidence>
<dbReference type="PANTHER" id="PTHR36926">
    <property type="entry name" value="COLICIN V PRODUCTION PROTEIN"/>
    <property type="match status" value="1"/>
</dbReference>
<dbReference type="GO" id="GO:0016020">
    <property type="term" value="C:membrane"/>
    <property type="evidence" value="ECO:0007669"/>
    <property type="project" value="UniProtKB-SubCell"/>
</dbReference>
<evidence type="ECO:0000313" key="6">
    <source>
        <dbReference type="EMBL" id="QMT39675.1"/>
    </source>
</evidence>
<dbReference type="AlphaFoldDB" id="A0A7D7NA95"/>
<dbReference type="KEGG" id="nsg:H3L94_07275"/>